<feature type="chain" id="PRO_5015549065" description="Extracellular membrane protein CFEM domain-containing protein" evidence="2">
    <location>
        <begin position="18"/>
        <end position="456"/>
    </location>
</feature>
<evidence type="ECO:0000313" key="3">
    <source>
        <dbReference type="EMBL" id="PPJ55957.1"/>
    </source>
</evidence>
<evidence type="ECO:0000256" key="1">
    <source>
        <dbReference type="SAM" id="MobiDB-lite"/>
    </source>
</evidence>
<comment type="caution">
    <text evidence="3">The sequence shown here is derived from an EMBL/GenBank/DDBJ whole genome shotgun (WGS) entry which is preliminary data.</text>
</comment>
<protein>
    <recommendedName>
        <fullName evidence="5">Extracellular membrane protein CFEM domain-containing protein</fullName>
    </recommendedName>
</protein>
<proteinExistence type="predicted"/>
<dbReference type="Proteomes" id="UP000237631">
    <property type="component" value="Unassembled WGS sequence"/>
</dbReference>
<feature type="signal peptide" evidence="2">
    <location>
        <begin position="1"/>
        <end position="17"/>
    </location>
</feature>
<gene>
    <name evidence="3" type="ORF">CBER1_03594</name>
</gene>
<reference evidence="4" key="1">
    <citation type="journal article" date="2017" name="bioRxiv">
        <title>Conservation of a gene cluster reveals novel cercosporin biosynthetic mechanisms and extends production to the genus Colletotrichum.</title>
        <authorList>
            <person name="de Jonge R."/>
            <person name="Ebert M.K."/>
            <person name="Huitt-Roehl C.R."/>
            <person name="Pal P."/>
            <person name="Suttle J.C."/>
            <person name="Spanner R.E."/>
            <person name="Neubauer J.D."/>
            <person name="Jurick W.M.II."/>
            <person name="Stott K.A."/>
            <person name="Secor G.A."/>
            <person name="Thomma B.P.H.J."/>
            <person name="Van de Peer Y."/>
            <person name="Townsend C.A."/>
            <person name="Bolton M.D."/>
        </authorList>
    </citation>
    <scope>NUCLEOTIDE SEQUENCE [LARGE SCALE GENOMIC DNA]</scope>
    <source>
        <strain evidence="4">CBS538.71</strain>
    </source>
</reference>
<accession>A0A2S6C893</accession>
<name>A0A2S6C893_9PEZI</name>
<evidence type="ECO:0000313" key="4">
    <source>
        <dbReference type="Proteomes" id="UP000237631"/>
    </source>
</evidence>
<dbReference type="AlphaFoldDB" id="A0A2S6C893"/>
<sequence>MRLAVVGLAAVALTTTATVLIPPQNPTLNCALCLQSLDSQTGCPNEPKRDPACFCSPENAHFAKGCTNACKRVSFAKDLTCIWDNPVAKQQDTIAARGPYVGCAVCLQDAELNLDCAGDPADPNFNFECLCQEPGFSTKVKDCNLFCADTPLNLDVQCPKPAPFAQRDLTDDDPRSCVLCLELASAQTSCKPNADGFDFNCLCEADKSEWVSGCTDFCANTPNDLHTHCRAPYEPIAPGFPLTAAITPRGTIGNPKQTVNPHFGFCGPKGTNCKTTVRAPPAAAEKYHHGYNLGNNVFDNNPYGPPPPTGTPIPKNSVPHRGNPSTMPLASGRFGFCGPSGINCRLEDTKPSGLPAQAEAMIMVRDNLTTTMGLNASFMTTVQAVPGPSGVGNVTTTTIADAPTIIHTRITTDAQDSMQGPSATRTADVQQGFAVVNVGKSVAEILLGVAAIVLVV</sequence>
<keyword evidence="2" id="KW-0732">Signal</keyword>
<keyword evidence="4" id="KW-1185">Reference proteome</keyword>
<feature type="region of interest" description="Disordered" evidence="1">
    <location>
        <begin position="303"/>
        <end position="324"/>
    </location>
</feature>
<dbReference type="OrthoDB" id="3637592at2759"/>
<evidence type="ECO:0008006" key="5">
    <source>
        <dbReference type="Google" id="ProtNLM"/>
    </source>
</evidence>
<organism evidence="3 4">
    <name type="scientific">Cercospora berteroae</name>
    <dbReference type="NCBI Taxonomy" id="357750"/>
    <lineage>
        <taxon>Eukaryota</taxon>
        <taxon>Fungi</taxon>
        <taxon>Dikarya</taxon>
        <taxon>Ascomycota</taxon>
        <taxon>Pezizomycotina</taxon>
        <taxon>Dothideomycetes</taxon>
        <taxon>Dothideomycetidae</taxon>
        <taxon>Mycosphaerellales</taxon>
        <taxon>Mycosphaerellaceae</taxon>
        <taxon>Cercospora</taxon>
    </lineage>
</organism>
<evidence type="ECO:0000256" key="2">
    <source>
        <dbReference type="SAM" id="SignalP"/>
    </source>
</evidence>
<dbReference type="EMBL" id="PNEN01000528">
    <property type="protein sequence ID" value="PPJ55957.1"/>
    <property type="molecule type" value="Genomic_DNA"/>
</dbReference>